<organism evidence="2 3">
    <name type="scientific">Myxozyma melibiosi</name>
    <dbReference type="NCBI Taxonomy" id="54550"/>
    <lineage>
        <taxon>Eukaryota</taxon>
        <taxon>Fungi</taxon>
        <taxon>Dikarya</taxon>
        <taxon>Ascomycota</taxon>
        <taxon>Saccharomycotina</taxon>
        <taxon>Lipomycetes</taxon>
        <taxon>Lipomycetales</taxon>
        <taxon>Lipomycetaceae</taxon>
        <taxon>Myxozyma</taxon>
    </lineage>
</organism>
<name>A0ABR1F132_9ASCO</name>
<evidence type="ECO:0000313" key="2">
    <source>
        <dbReference type="EMBL" id="KAK7203525.1"/>
    </source>
</evidence>
<protein>
    <submittedName>
        <fullName evidence="2">Uncharacterized protein</fullName>
    </submittedName>
</protein>
<sequence>MERIRGVLELSDDLTISADEEITSTNSGTQTPAESTTRGSSPSATITSPIASLFQLDMEQSADCTRSAGGAGDDVPEDSWRFLNSGQSAHHDMHCAYCRAMNQELTFVDSFVAKVLDHYRESTAPDSDKAAATTTDPLQKQHAAALASKLAVTKAIVETEMEKRKVHEKLKEMEWHEYQKYYRTVEDKVMQRAIKRAEERIVATSGPHDRRLRELRELERSYNLGGGGAKKKPQKEHHSSPRQGRYQKAIAKDLDRVDDCVIV</sequence>
<evidence type="ECO:0000313" key="3">
    <source>
        <dbReference type="Proteomes" id="UP001498771"/>
    </source>
</evidence>
<dbReference type="RefSeq" id="XP_064766558.1">
    <property type="nucleotide sequence ID" value="XM_064913325.1"/>
</dbReference>
<dbReference type="Proteomes" id="UP001498771">
    <property type="component" value="Unassembled WGS sequence"/>
</dbReference>
<proteinExistence type="predicted"/>
<reference evidence="2 3" key="1">
    <citation type="submission" date="2024-03" db="EMBL/GenBank/DDBJ databases">
        <title>Genome-scale model development and genomic sequencing of the oleaginous clade Lipomyces.</title>
        <authorList>
            <consortium name="Lawrence Berkeley National Laboratory"/>
            <person name="Czajka J.J."/>
            <person name="Han Y."/>
            <person name="Kim J."/>
            <person name="Mondo S.J."/>
            <person name="Hofstad B.A."/>
            <person name="Robles A."/>
            <person name="Haridas S."/>
            <person name="Riley R."/>
            <person name="LaButti K."/>
            <person name="Pangilinan J."/>
            <person name="Andreopoulos W."/>
            <person name="Lipzen A."/>
            <person name="Yan J."/>
            <person name="Wang M."/>
            <person name="Ng V."/>
            <person name="Grigoriev I.V."/>
            <person name="Spatafora J.W."/>
            <person name="Magnuson J.K."/>
            <person name="Baker S.E."/>
            <person name="Pomraning K.R."/>
        </authorList>
    </citation>
    <scope>NUCLEOTIDE SEQUENCE [LARGE SCALE GENOMIC DNA]</scope>
    <source>
        <strain evidence="2 3">Phaff 52-87</strain>
    </source>
</reference>
<dbReference type="EMBL" id="JBBJBU010000011">
    <property type="protein sequence ID" value="KAK7203525.1"/>
    <property type="molecule type" value="Genomic_DNA"/>
</dbReference>
<evidence type="ECO:0000256" key="1">
    <source>
        <dbReference type="SAM" id="MobiDB-lite"/>
    </source>
</evidence>
<feature type="region of interest" description="Disordered" evidence="1">
    <location>
        <begin position="18"/>
        <end position="46"/>
    </location>
</feature>
<feature type="region of interest" description="Disordered" evidence="1">
    <location>
        <begin position="63"/>
        <end position="82"/>
    </location>
</feature>
<gene>
    <name evidence="2" type="ORF">BZA70DRAFT_282678</name>
</gene>
<dbReference type="GeneID" id="90038837"/>
<accession>A0ABR1F132</accession>
<comment type="caution">
    <text evidence="2">The sequence shown here is derived from an EMBL/GenBank/DDBJ whole genome shotgun (WGS) entry which is preliminary data.</text>
</comment>
<feature type="compositionally biased region" description="Polar residues" evidence="1">
    <location>
        <begin position="23"/>
        <end position="46"/>
    </location>
</feature>
<feature type="region of interest" description="Disordered" evidence="1">
    <location>
        <begin position="220"/>
        <end position="249"/>
    </location>
</feature>
<keyword evidence="3" id="KW-1185">Reference proteome</keyword>